<dbReference type="NCBIfam" id="NF006378">
    <property type="entry name" value="PRK08617.1"/>
    <property type="match status" value="1"/>
</dbReference>
<dbReference type="InterPro" id="IPR000399">
    <property type="entry name" value="TPP-bd_CS"/>
</dbReference>
<dbReference type="InterPro" id="IPR029061">
    <property type="entry name" value="THDP-binding"/>
</dbReference>
<dbReference type="Pfam" id="PF00205">
    <property type="entry name" value="TPP_enzyme_M"/>
    <property type="match status" value="1"/>
</dbReference>
<dbReference type="GO" id="GO:0009099">
    <property type="term" value="P:L-valine biosynthetic process"/>
    <property type="evidence" value="ECO:0007669"/>
    <property type="project" value="TreeGrafter"/>
</dbReference>
<dbReference type="InterPro" id="IPR012000">
    <property type="entry name" value="Thiamin_PyroP_enz_cen_dom"/>
</dbReference>
<dbReference type="GO" id="GO:0009097">
    <property type="term" value="P:isoleucine biosynthetic process"/>
    <property type="evidence" value="ECO:0007669"/>
    <property type="project" value="TreeGrafter"/>
</dbReference>
<feature type="domain" description="Thiamine pyrophosphate enzyme TPP-binding" evidence="5">
    <location>
        <begin position="378"/>
        <end position="524"/>
    </location>
</feature>
<dbReference type="EMBL" id="CACVAY010000097">
    <property type="protein sequence ID" value="CAA6820180.1"/>
    <property type="molecule type" value="Genomic_DNA"/>
</dbReference>
<dbReference type="PROSITE" id="PS00187">
    <property type="entry name" value="TPP_ENZYMES"/>
    <property type="match status" value="1"/>
</dbReference>
<feature type="domain" description="Thiamine pyrophosphate enzyme central" evidence="4">
    <location>
        <begin position="188"/>
        <end position="322"/>
    </location>
</feature>
<dbReference type="SUPFAM" id="SSF52518">
    <property type="entry name" value="Thiamin diphosphate-binding fold (THDP-binding)"/>
    <property type="match status" value="2"/>
</dbReference>
<proteinExistence type="inferred from homology"/>
<dbReference type="InterPro" id="IPR029035">
    <property type="entry name" value="DHS-like_NAD/FAD-binding_dom"/>
</dbReference>
<evidence type="ECO:0000259" key="5">
    <source>
        <dbReference type="Pfam" id="PF02775"/>
    </source>
</evidence>
<keyword evidence="7" id="KW-0808">Transferase</keyword>
<organism evidence="7">
    <name type="scientific">uncultured Thiotrichaceae bacterium</name>
    <dbReference type="NCBI Taxonomy" id="298394"/>
    <lineage>
        <taxon>Bacteria</taxon>
        <taxon>Pseudomonadati</taxon>
        <taxon>Pseudomonadota</taxon>
        <taxon>Gammaproteobacteria</taxon>
        <taxon>Thiotrichales</taxon>
        <taxon>Thiotrichaceae</taxon>
        <taxon>environmental samples</taxon>
    </lineage>
</organism>
<dbReference type="GO" id="GO:0005948">
    <property type="term" value="C:acetolactate synthase complex"/>
    <property type="evidence" value="ECO:0007669"/>
    <property type="project" value="TreeGrafter"/>
</dbReference>
<dbReference type="SUPFAM" id="SSF52467">
    <property type="entry name" value="DHS-like NAD/FAD-binding domain"/>
    <property type="match status" value="1"/>
</dbReference>
<feature type="domain" description="Thiamine pyrophosphate enzyme N-terminal TPP-binding" evidence="6">
    <location>
        <begin position="1"/>
        <end position="115"/>
    </location>
</feature>
<dbReference type="GO" id="GO:0000287">
    <property type="term" value="F:magnesium ion binding"/>
    <property type="evidence" value="ECO:0007669"/>
    <property type="project" value="InterPro"/>
</dbReference>
<dbReference type="PANTHER" id="PTHR18968">
    <property type="entry name" value="THIAMINE PYROPHOSPHATE ENZYMES"/>
    <property type="match status" value="1"/>
</dbReference>
<protein>
    <submittedName>
        <fullName evidence="7">Acetolactate synthase large subunit (EC)</fullName>
        <ecNumber evidence="7">2.2.1.6</ecNumber>
    </submittedName>
</protein>
<evidence type="ECO:0000256" key="3">
    <source>
        <dbReference type="RuleBase" id="RU362132"/>
    </source>
</evidence>
<dbReference type="Gene3D" id="3.40.50.1220">
    <property type="entry name" value="TPP-binding domain"/>
    <property type="match status" value="1"/>
</dbReference>
<dbReference type="Pfam" id="PF02775">
    <property type="entry name" value="TPP_enzyme_C"/>
    <property type="match status" value="1"/>
</dbReference>
<dbReference type="CDD" id="cd07035">
    <property type="entry name" value="TPP_PYR_POX_like"/>
    <property type="match status" value="1"/>
</dbReference>
<name>A0A6S6TU24_9GAMM</name>
<evidence type="ECO:0000313" key="7">
    <source>
        <dbReference type="EMBL" id="CAA6820180.1"/>
    </source>
</evidence>
<accession>A0A6S6TU24</accession>
<evidence type="ECO:0000259" key="4">
    <source>
        <dbReference type="Pfam" id="PF00205"/>
    </source>
</evidence>
<dbReference type="Gene3D" id="3.40.50.970">
    <property type="match status" value="2"/>
</dbReference>
<dbReference type="InterPro" id="IPR011766">
    <property type="entry name" value="TPP_enzyme_TPP-bd"/>
</dbReference>
<dbReference type="FunFam" id="3.40.50.970:FF:000007">
    <property type="entry name" value="Acetolactate synthase"/>
    <property type="match status" value="1"/>
</dbReference>
<dbReference type="CDD" id="cd02010">
    <property type="entry name" value="TPP_ALS"/>
    <property type="match status" value="1"/>
</dbReference>
<dbReference type="PANTHER" id="PTHR18968:SF129">
    <property type="entry name" value="ACETOLACTATE SYNTHASE"/>
    <property type="match status" value="1"/>
</dbReference>
<dbReference type="InterPro" id="IPR012001">
    <property type="entry name" value="Thiamin_PyroP_enz_TPP-bd_dom"/>
</dbReference>
<dbReference type="GO" id="GO:0003984">
    <property type="term" value="F:acetolactate synthase activity"/>
    <property type="evidence" value="ECO:0007669"/>
    <property type="project" value="UniProtKB-EC"/>
</dbReference>
<evidence type="ECO:0000256" key="1">
    <source>
        <dbReference type="ARBA" id="ARBA00007812"/>
    </source>
</evidence>
<dbReference type="NCBIfam" id="NF006187">
    <property type="entry name" value="PRK08322.1"/>
    <property type="match status" value="1"/>
</dbReference>
<reference evidence="7" key="1">
    <citation type="submission" date="2020-01" db="EMBL/GenBank/DDBJ databases">
        <authorList>
            <person name="Meier V. D."/>
            <person name="Meier V D."/>
        </authorList>
    </citation>
    <scope>NUCLEOTIDE SEQUENCE</scope>
    <source>
        <strain evidence="7">HLG_WM_MAG_07</strain>
    </source>
</reference>
<comment type="similarity">
    <text evidence="1 3">Belongs to the TPP enzyme family.</text>
</comment>
<dbReference type="InterPro" id="IPR045229">
    <property type="entry name" value="TPP_enz"/>
</dbReference>
<dbReference type="GO" id="GO:0030976">
    <property type="term" value="F:thiamine pyrophosphate binding"/>
    <property type="evidence" value="ECO:0007669"/>
    <property type="project" value="InterPro"/>
</dbReference>
<gene>
    <name evidence="7" type="ORF">HELGO_WM19036</name>
</gene>
<sequence length="545" mass="60302">MNAAELFIQCLENEGIEYIFGIPGEENLDVMDALRDSKIQFLTVRHEQGAAFMADVYGRLTGRAGVCMATLGPGATNLITGFADANMDRAPIVAIAGQGATTRMHKESHQILDLVNLFEPISKYSVEISEPEIVPEIVRKAFKDAQAEKPGGSFISFPENIAHTELQSEQYPLTVQSPMASVAPMEKLQQAAQIIDEADYPIMMIGNGAIRGNASEVIVAMAEKLNIPVAQTFMAKGVIPFSHPLSLGTVGLQAHDYVGCGFDRADVVICIGFDMVEYHPKSWHPKREKKIIHIDKSYAEVDAHYILEVGVIGDIKTSVEQITDLASVQHDQKTDNLRAMIINELDDFAKNDAFPIKPQRILHDTRLAMNDEDILVSDVGAHKMWIARLFRCEQPNTCIISNGFASMGIGVPGAIAAKLVHPERNVMTITGDAGFMMNSQEIETALRYNIPIVIMIWNDQQYGLIKWHQDRRFGRHGHIGFNNPDFVMYAESFGAKGYRVESADQLLPTIQQAFADNTVVIIDVPVDYSENMKLTEKLGNLVCPI</sequence>
<evidence type="ECO:0000256" key="2">
    <source>
        <dbReference type="ARBA" id="ARBA00023052"/>
    </source>
</evidence>
<keyword evidence="2 3" id="KW-0786">Thiamine pyrophosphate</keyword>
<dbReference type="EC" id="2.2.1.6" evidence="7"/>
<dbReference type="Pfam" id="PF02776">
    <property type="entry name" value="TPP_enzyme_N"/>
    <property type="match status" value="1"/>
</dbReference>
<dbReference type="AlphaFoldDB" id="A0A6S6TU24"/>
<dbReference type="GO" id="GO:0050660">
    <property type="term" value="F:flavin adenine dinucleotide binding"/>
    <property type="evidence" value="ECO:0007669"/>
    <property type="project" value="TreeGrafter"/>
</dbReference>
<evidence type="ECO:0000259" key="6">
    <source>
        <dbReference type="Pfam" id="PF02776"/>
    </source>
</evidence>